<evidence type="ECO:0000256" key="11">
    <source>
        <dbReference type="ARBA" id="ARBA00029304"/>
    </source>
</evidence>
<dbReference type="GO" id="GO:0000287">
    <property type="term" value="F:magnesium ion binding"/>
    <property type="evidence" value="ECO:0007669"/>
    <property type="project" value="UniProtKB-UniRule"/>
</dbReference>
<keyword evidence="19" id="KW-1185">Reference proteome</keyword>
<comment type="caution">
    <text evidence="15">Lacks conserved residue(s) required for the propagation of feature annotation.</text>
</comment>
<dbReference type="SUPFAM" id="SSF143975">
    <property type="entry name" value="IlvD/EDD N-terminal domain-like"/>
    <property type="match status" value="1"/>
</dbReference>
<evidence type="ECO:0000256" key="10">
    <source>
        <dbReference type="ARBA" id="ARBA00023304"/>
    </source>
</evidence>
<feature type="binding site" evidence="15">
    <location>
        <position position="53"/>
    </location>
    <ligand>
        <name>[2Fe-2S] cluster</name>
        <dbReference type="ChEBI" id="CHEBI:190135"/>
    </ligand>
</feature>
<dbReference type="AlphaFoldDB" id="A0A650CQK1"/>
<dbReference type="EC" id="4.2.1.9" evidence="14 15"/>
<keyword evidence="7 15" id="KW-0408">Iron</keyword>
<keyword evidence="10 15" id="KW-0100">Branched-chain amino acid biosynthesis</keyword>
<dbReference type="InterPro" id="IPR050165">
    <property type="entry name" value="DHAD_IlvD/Edd"/>
</dbReference>
<keyword evidence="5 15" id="KW-0479">Metal-binding</keyword>
<evidence type="ECO:0000313" key="19">
    <source>
        <dbReference type="Proteomes" id="UP000423396"/>
    </source>
</evidence>
<dbReference type="InterPro" id="IPR042096">
    <property type="entry name" value="Dihydro-acid_dehy_C"/>
</dbReference>
<evidence type="ECO:0000259" key="16">
    <source>
        <dbReference type="Pfam" id="PF00920"/>
    </source>
</evidence>
<evidence type="ECO:0000256" key="9">
    <source>
        <dbReference type="ARBA" id="ARBA00023239"/>
    </source>
</evidence>
<feature type="domain" description="Dihydroxy-acid/6-phosphogluconate dehydratase N-terminal" evidence="16">
    <location>
        <begin position="38"/>
        <end position="355"/>
    </location>
</feature>
<comment type="pathway">
    <text evidence="12 15">Amino-acid biosynthesis; L-valine biosynthesis; L-valine from pyruvate: step 3/4.</text>
</comment>
<dbReference type="OrthoDB" id="8674at2157"/>
<feature type="modified residue" description="N6-carboxylysine" evidence="15">
    <location>
        <position position="128"/>
    </location>
</feature>
<comment type="function">
    <text evidence="15">Functions in the biosynthesis of branched-chain amino acids. Catalyzes the dehydration of (2R,3R)-2,3-dihydroxy-3-methylpentanoate (2,3-dihydroxy-3-methylvalerate) into 2-oxo-3-methylpentanoate (2-oxo-3-methylvalerate) and of (2R)-2,3-dihydroxy-3-methylbutanoate (2,3-dihydroxyisovalerate) into 2-oxo-3-methylbutanoate (2-oxoisovalerate), the penultimate precursor to L-isoleucine and L-valine, respectively.</text>
</comment>
<dbReference type="RefSeq" id="WP_156007573.1">
    <property type="nucleotide sequence ID" value="NZ_CP045483.1"/>
</dbReference>
<dbReference type="FunFam" id="3.50.30.80:FF:000001">
    <property type="entry name" value="Dihydroxy-acid dehydratase"/>
    <property type="match status" value="1"/>
</dbReference>
<evidence type="ECO:0000256" key="15">
    <source>
        <dbReference type="HAMAP-Rule" id="MF_00012"/>
    </source>
</evidence>
<sequence>MSEYSPKKRSNIVYGGYEKAPNRAFLKAMGLTDNDISKPIVGVAVAWNEAGPCNIHLLGLSNVVKEGVRSAGGTPRVFTAPVVIDGIAMGSEGMKYSLVSRELVANTVELVVNGHGYDAFVALAGCDKTSPGMMMAMARLNIPSIIMYGGSTLPGNFKGKPITIQDVYEAVGAYSKGKITAEDLRLMEDNAIPGPGTCGGLYTANTMGILTEALGLALPGSASPPAVDAMRTKYAYETGKALMHLVEIGLKPRDILTFEAFENAITVLMASGGSTNAVLHLLAIAHEAGVKLTLDDFDRISLRTPEIVNMKPGGEYVMADLHRVGGAPLIMKKLLEAGLLHGDVITVTGKTLKQNLEEYKIPDVPHDHIVRDVKNPFSPVGGIRRLKGNLAEEGAVMKVSASKVKYHRGPAKVFNSEEEAFKAVLEGKIVENDVVVIRYEGPKGGPGMREMLAVTSAIVGQGLGEKVSLITDGRFSGATRGIMVGHVAPEAAVGGTIALLKDGDIIVIDADRGKLEVELSPEEIKKRRDEWTPPPPRYKSGLLAQYAKLVSSSSKGAVLLT</sequence>
<dbReference type="GO" id="GO:0051537">
    <property type="term" value="F:2 iron, 2 sulfur cluster binding"/>
    <property type="evidence" value="ECO:0007669"/>
    <property type="project" value="UniProtKB-UniRule"/>
</dbReference>
<evidence type="ECO:0000256" key="8">
    <source>
        <dbReference type="ARBA" id="ARBA00023014"/>
    </source>
</evidence>
<evidence type="ECO:0000256" key="14">
    <source>
        <dbReference type="ARBA" id="ARBA00029490"/>
    </source>
</evidence>
<dbReference type="GO" id="GO:0009099">
    <property type="term" value="P:L-valine biosynthetic process"/>
    <property type="evidence" value="ECO:0007669"/>
    <property type="project" value="UniProtKB-UniRule"/>
</dbReference>
<dbReference type="GO" id="GO:0009097">
    <property type="term" value="P:isoleucine biosynthetic process"/>
    <property type="evidence" value="ECO:0007669"/>
    <property type="project" value="UniProtKB-UniRule"/>
</dbReference>
<feature type="binding site" evidence="15">
    <location>
        <position position="127"/>
    </location>
    <ligand>
        <name>Mg(2+)</name>
        <dbReference type="ChEBI" id="CHEBI:18420"/>
    </ligand>
</feature>
<dbReference type="NCBIfam" id="NF002068">
    <property type="entry name" value="PRK00911.1"/>
    <property type="match status" value="1"/>
</dbReference>
<comment type="catalytic activity">
    <reaction evidence="15">
        <text>(2R,3R)-2,3-dihydroxy-3-methylpentanoate = (S)-3-methyl-2-oxopentanoate + H2O</text>
        <dbReference type="Rhea" id="RHEA:27694"/>
        <dbReference type="ChEBI" id="CHEBI:15377"/>
        <dbReference type="ChEBI" id="CHEBI:35146"/>
        <dbReference type="ChEBI" id="CHEBI:49258"/>
        <dbReference type="EC" id="4.2.1.9"/>
    </reaction>
</comment>
<proteinExistence type="inferred from homology"/>
<evidence type="ECO:0000256" key="5">
    <source>
        <dbReference type="ARBA" id="ARBA00022723"/>
    </source>
</evidence>
<dbReference type="InterPro" id="IPR000581">
    <property type="entry name" value="ILV_EDD_N"/>
</dbReference>
<dbReference type="HAMAP" id="MF_00012">
    <property type="entry name" value="IlvD"/>
    <property type="match status" value="1"/>
</dbReference>
<dbReference type="SUPFAM" id="SSF52016">
    <property type="entry name" value="LeuD/IlvD-like"/>
    <property type="match status" value="1"/>
</dbReference>
<dbReference type="KEGG" id="sazo:D1868_09090"/>
<keyword evidence="4 15" id="KW-0001">2Fe-2S</keyword>
<keyword evidence="6 15" id="KW-0460">Magnesium</keyword>
<feature type="binding site" description="via carbamate group" evidence="15">
    <location>
        <position position="128"/>
    </location>
    <ligand>
        <name>Mg(2+)</name>
        <dbReference type="ChEBI" id="CHEBI:18420"/>
    </ligand>
</feature>
<accession>A0A650CQK1</accession>
<evidence type="ECO:0000256" key="2">
    <source>
        <dbReference type="ARBA" id="ARBA00006486"/>
    </source>
</evidence>
<evidence type="ECO:0000256" key="13">
    <source>
        <dbReference type="ARBA" id="ARBA00029437"/>
    </source>
</evidence>
<protein>
    <recommendedName>
        <fullName evidence="14 15">Dihydroxy-acid dehydratase</fullName>
        <shortName evidence="15">DAD</shortName>
        <ecNumber evidence="14 15">4.2.1.9</ecNumber>
    </recommendedName>
</protein>
<dbReference type="Pfam" id="PF00920">
    <property type="entry name" value="ILVD_EDD_N"/>
    <property type="match status" value="1"/>
</dbReference>
<evidence type="ECO:0000313" key="18">
    <source>
        <dbReference type="EMBL" id="QGR20124.1"/>
    </source>
</evidence>
<evidence type="ECO:0000256" key="3">
    <source>
        <dbReference type="ARBA" id="ARBA00022605"/>
    </source>
</evidence>
<dbReference type="GO" id="GO:0004160">
    <property type="term" value="F:dihydroxy-acid dehydratase activity"/>
    <property type="evidence" value="ECO:0007669"/>
    <property type="project" value="UniProtKB-UniRule"/>
</dbReference>
<evidence type="ECO:0000256" key="12">
    <source>
        <dbReference type="ARBA" id="ARBA00029436"/>
    </source>
</evidence>
<comment type="cofactor">
    <cofactor evidence="15">
        <name>[2Fe-2S] cluster</name>
        <dbReference type="ChEBI" id="CHEBI:190135"/>
    </cofactor>
    <text evidence="15">Binds 1 [2Fe-2S] cluster per subunit. This cluster acts as a Lewis acid cofactor.</text>
</comment>
<comment type="pathway">
    <text evidence="13 15">Amino-acid biosynthesis; L-isoleucine biosynthesis; L-isoleucine from 2-oxobutanoate: step 3/4.</text>
</comment>
<evidence type="ECO:0000256" key="1">
    <source>
        <dbReference type="ARBA" id="ARBA00001946"/>
    </source>
</evidence>
<keyword evidence="8 15" id="KW-0411">Iron-sulfur</keyword>
<evidence type="ECO:0000256" key="6">
    <source>
        <dbReference type="ARBA" id="ARBA00022842"/>
    </source>
</evidence>
<feature type="domain" description="Dihydroxy-acid/6-phosphogluconate dehydratase C-terminal" evidence="17">
    <location>
        <begin position="369"/>
        <end position="557"/>
    </location>
</feature>
<dbReference type="InterPro" id="IPR004404">
    <property type="entry name" value="DihydroxyA_deHydtase"/>
</dbReference>
<evidence type="ECO:0000259" key="17">
    <source>
        <dbReference type="Pfam" id="PF24877"/>
    </source>
</evidence>
<comment type="subunit">
    <text evidence="15">Homodimer.</text>
</comment>
<gene>
    <name evidence="15 18" type="primary">ilvD</name>
    <name evidence="18" type="ORF">D1868_09090</name>
</gene>
<dbReference type="PROSITE" id="PS00887">
    <property type="entry name" value="ILVD_EDD_2"/>
    <property type="match status" value="1"/>
</dbReference>
<dbReference type="NCBIfam" id="TIGR00110">
    <property type="entry name" value="ilvD"/>
    <property type="match status" value="1"/>
</dbReference>
<evidence type="ECO:0000256" key="7">
    <source>
        <dbReference type="ARBA" id="ARBA00023004"/>
    </source>
</evidence>
<dbReference type="EMBL" id="CP045483">
    <property type="protein sequence ID" value="QGR20124.1"/>
    <property type="molecule type" value="Genomic_DNA"/>
</dbReference>
<dbReference type="PROSITE" id="PS00886">
    <property type="entry name" value="ILVD_EDD_1"/>
    <property type="match status" value="1"/>
</dbReference>
<dbReference type="UniPathway" id="UPA00049">
    <property type="reaction ID" value="UER00061"/>
</dbReference>
<dbReference type="Gene3D" id="3.50.30.80">
    <property type="entry name" value="IlvD/EDD C-terminal domain-like"/>
    <property type="match status" value="1"/>
</dbReference>
<keyword evidence="9 15" id="KW-0456">Lyase</keyword>
<comment type="catalytic activity">
    <reaction evidence="11">
        <text>(2R)-2,3-dihydroxy-3-methylbutanoate = 3-methyl-2-oxobutanoate + H2O</text>
        <dbReference type="Rhea" id="RHEA:24809"/>
        <dbReference type="ChEBI" id="CHEBI:11851"/>
        <dbReference type="ChEBI" id="CHEBI:15377"/>
        <dbReference type="ChEBI" id="CHEBI:49072"/>
        <dbReference type="EC" id="4.2.1.9"/>
    </reaction>
    <physiologicalReaction direction="left-to-right" evidence="11">
        <dbReference type="Rhea" id="RHEA:24810"/>
    </physiologicalReaction>
</comment>
<dbReference type="UniPathway" id="UPA00047">
    <property type="reaction ID" value="UER00057"/>
</dbReference>
<feature type="binding site" evidence="15">
    <location>
        <position position="450"/>
    </location>
    <ligand>
        <name>Mg(2+)</name>
        <dbReference type="ChEBI" id="CHEBI:18420"/>
    </ligand>
</feature>
<dbReference type="Pfam" id="PF24877">
    <property type="entry name" value="ILV_EDD_C"/>
    <property type="match status" value="1"/>
</dbReference>
<dbReference type="InterPro" id="IPR037237">
    <property type="entry name" value="IlvD/EDD_N"/>
</dbReference>
<comment type="cofactor">
    <cofactor evidence="1 15">
        <name>Mg(2+)</name>
        <dbReference type="ChEBI" id="CHEBI:18420"/>
    </cofactor>
</comment>
<keyword evidence="3 15" id="KW-0028">Amino-acid biosynthesis</keyword>
<feature type="active site" description="Proton acceptor" evidence="15">
    <location>
        <position position="476"/>
    </location>
</feature>
<dbReference type="GeneID" id="42799222"/>
<feature type="binding site" evidence="15">
    <location>
        <position position="85"/>
    </location>
    <ligand>
        <name>Mg(2+)</name>
        <dbReference type="ChEBI" id="CHEBI:18420"/>
    </ligand>
</feature>
<name>A0A650CQK1_9CREN</name>
<organism evidence="18 19">
    <name type="scientific">Stygiolobus azoricus</name>
    <dbReference type="NCBI Taxonomy" id="41675"/>
    <lineage>
        <taxon>Archaea</taxon>
        <taxon>Thermoproteota</taxon>
        <taxon>Thermoprotei</taxon>
        <taxon>Sulfolobales</taxon>
        <taxon>Sulfolobaceae</taxon>
        <taxon>Stygiolobus</taxon>
    </lineage>
</organism>
<evidence type="ECO:0000256" key="4">
    <source>
        <dbReference type="ARBA" id="ARBA00022714"/>
    </source>
</evidence>
<dbReference type="InterPro" id="IPR056740">
    <property type="entry name" value="ILV_EDD_C"/>
</dbReference>
<dbReference type="PANTHER" id="PTHR21000">
    <property type="entry name" value="DIHYDROXY-ACID DEHYDRATASE DAD"/>
    <property type="match status" value="1"/>
</dbReference>
<dbReference type="PANTHER" id="PTHR21000:SF5">
    <property type="entry name" value="DIHYDROXY-ACID DEHYDRATASE, MITOCHONDRIAL"/>
    <property type="match status" value="1"/>
</dbReference>
<dbReference type="InterPro" id="IPR020558">
    <property type="entry name" value="DiOHA_6PGluconate_deHydtase_CS"/>
</dbReference>
<comment type="similarity">
    <text evidence="2 15">Belongs to the IlvD/Edd family.</text>
</comment>
<reference evidence="18 19" key="1">
    <citation type="submission" date="2019-10" db="EMBL/GenBank/DDBJ databases">
        <title>Genome Sequences from Six Type Strain Members of the Archaeal Family Sulfolobaceae: Acidianus ambivalens, Acidianus infernus, Metallosphaera prunae, Stygiolobus azoricus, Sulfolobus metallicus, and Sulfurisphaera ohwakuensis.</title>
        <authorList>
            <person name="Counts J.A."/>
            <person name="Kelly R.M."/>
        </authorList>
    </citation>
    <scope>NUCLEOTIDE SEQUENCE [LARGE SCALE GENOMIC DNA]</scope>
    <source>
        <strain evidence="18 19">FC6</strain>
    </source>
</reference>
<dbReference type="Proteomes" id="UP000423396">
    <property type="component" value="Chromosome"/>
</dbReference>